<organism evidence="2 3">
    <name type="scientific">Acinetobacter piscicola</name>
    <dbReference type="NCBI Taxonomy" id="2006115"/>
    <lineage>
        <taxon>Bacteria</taxon>
        <taxon>Pseudomonadati</taxon>
        <taxon>Pseudomonadota</taxon>
        <taxon>Gammaproteobacteria</taxon>
        <taxon>Moraxellales</taxon>
        <taxon>Moraxellaceae</taxon>
        <taxon>Acinetobacter</taxon>
    </lineage>
</organism>
<dbReference type="RefSeq" id="WP_180047507.1">
    <property type="nucleotide sequence ID" value="NZ_CP048659.1"/>
</dbReference>
<reference evidence="2 3" key="1">
    <citation type="submission" date="2020-02" db="EMBL/GenBank/DDBJ databases">
        <title>Tigecycline-resistant Acinetobacter species from pigs and migratory birds.</title>
        <authorList>
            <person name="Chen C."/>
            <person name="Sun J."/>
            <person name="Liao X.-P."/>
            <person name="Liu Y.-H."/>
        </authorList>
    </citation>
    <scope>NUCLEOTIDE SEQUENCE [LARGE SCALE GENOMIC DNA]</scope>
    <source>
        <strain evidence="2 3">YH12207_T</strain>
    </source>
</reference>
<proteinExistence type="predicted"/>
<feature type="chain" id="PRO_5032351093" evidence="1">
    <location>
        <begin position="21"/>
        <end position="144"/>
    </location>
</feature>
<keyword evidence="3" id="KW-1185">Reference proteome</keyword>
<keyword evidence="1" id="KW-0732">Signal</keyword>
<evidence type="ECO:0000313" key="3">
    <source>
        <dbReference type="Proteomes" id="UP000593966"/>
    </source>
</evidence>
<evidence type="ECO:0000256" key="1">
    <source>
        <dbReference type="SAM" id="SignalP"/>
    </source>
</evidence>
<dbReference type="AlphaFoldDB" id="A0A7S7AFM0"/>
<name>A0A7S7AFM0_9GAMM</name>
<dbReference type="EMBL" id="CP048659">
    <property type="protein sequence ID" value="QOW44450.1"/>
    <property type="molecule type" value="Genomic_DNA"/>
</dbReference>
<protein>
    <submittedName>
        <fullName evidence="2">Uncharacterized protein</fullName>
    </submittedName>
</protein>
<accession>A0A7S7AFM0</accession>
<evidence type="ECO:0000313" key="2">
    <source>
        <dbReference type="EMBL" id="QOW44450.1"/>
    </source>
</evidence>
<dbReference type="Proteomes" id="UP000593966">
    <property type="component" value="Chromosome"/>
</dbReference>
<feature type="signal peptide" evidence="1">
    <location>
        <begin position="1"/>
        <end position="20"/>
    </location>
</feature>
<gene>
    <name evidence="2" type="ORF">G0028_00155</name>
</gene>
<sequence length="144" mass="16402">MRVKLLALSLILLFSSAIQAEEKIVEPQQIVDILQQVQNWELIQPNTACKESYQFLPKGDITIQSNKEKVTGFYQYILPQDENNLPALGITFETDNLKEDCNGNSNNDVNISNVNFLKKASKDKIYLCTDYTGKNCPVYLRPKL</sequence>